<evidence type="ECO:0000256" key="11">
    <source>
        <dbReference type="ARBA" id="ARBA00023136"/>
    </source>
</evidence>
<accession>A0A1G8GA22</accession>
<dbReference type="NCBIfam" id="TIGR02614">
    <property type="entry name" value="ftsW"/>
    <property type="match status" value="1"/>
</dbReference>
<evidence type="ECO:0000256" key="8">
    <source>
        <dbReference type="ARBA" id="ARBA00022960"/>
    </source>
</evidence>
<evidence type="ECO:0000313" key="24">
    <source>
        <dbReference type="EMBL" id="SDH91235.1"/>
    </source>
</evidence>
<evidence type="ECO:0000256" key="1">
    <source>
        <dbReference type="ARBA" id="ARBA00004651"/>
    </source>
</evidence>
<dbReference type="AlphaFoldDB" id="A0A1G8GA22"/>
<dbReference type="GO" id="GO:0051301">
    <property type="term" value="P:cell division"/>
    <property type="evidence" value="ECO:0007669"/>
    <property type="project" value="UniProtKB-KW"/>
</dbReference>
<dbReference type="InterPro" id="IPR013437">
    <property type="entry name" value="FtsW"/>
</dbReference>
<keyword evidence="5" id="KW-0328">Glycosyltransferase</keyword>
<evidence type="ECO:0000256" key="3">
    <source>
        <dbReference type="ARBA" id="ARBA00022475"/>
    </source>
</evidence>
<keyword evidence="7 23" id="KW-0812">Transmembrane</keyword>
<evidence type="ECO:0000256" key="9">
    <source>
        <dbReference type="ARBA" id="ARBA00022984"/>
    </source>
</evidence>
<dbReference type="EMBL" id="FNDZ01000001">
    <property type="protein sequence ID" value="SDH91235.1"/>
    <property type="molecule type" value="Genomic_DNA"/>
</dbReference>
<dbReference type="GO" id="GO:0005886">
    <property type="term" value="C:plasma membrane"/>
    <property type="evidence" value="ECO:0007669"/>
    <property type="project" value="UniProtKB-SubCell"/>
</dbReference>
<protein>
    <recommendedName>
        <fullName evidence="17">Probable peptidoglycan glycosyltransferase FtsW</fullName>
        <ecNumber evidence="19">2.4.99.28</ecNumber>
    </recommendedName>
    <alternativeName>
        <fullName evidence="18">Cell division protein FtsW</fullName>
    </alternativeName>
    <alternativeName>
        <fullName evidence="15">Cell wall polymerase</fullName>
    </alternativeName>
    <alternativeName>
        <fullName evidence="14">Peptidoglycan polymerase</fullName>
    </alternativeName>
</protein>
<evidence type="ECO:0000256" key="2">
    <source>
        <dbReference type="ARBA" id="ARBA00004752"/>
    </source>
</evidence>
<dbReference type="Proteomes" id="UP000183255">
    <property type="component" value="Unassembled WGS sequence"/>
</dbReference>
<evidence type="ECO:0000256" key="5">
    <source>
        <dbReference type="ARBA" id="ARBA00022676"/>
    </source>
</evidence>
<evidence type="ECO:0000256" key="20">
    <source>
        <dbReference type="ARBA" id="ARBA00049902"/>
    </source>
</evidence>
<keyword evidence="11 23" id="KW-0472">Membrane</keyword>
<gene>
    <name evidence="24" type="ORF">SAMN05421804_101190</name>
</gene>
<evidence type="ECO:0000256" key="14">
    <source>
        <dbReference type="ARBA" id="ARBA00032370"/>
    </source>
</evidence>
<evidence type="ECO:0000256" key="12">
    <source>
        <dbReference type="ARBA" id="ARBA00023306"/>
    </source>
</evidence>
<sequence length="394" mass="43232">MERTKDFSGRSGSPSSKARVQKVRKKKAKKYKEVDFTLLAVTVALVLFGLLMVYSASSYENIVRGRESYTDVIRQGFFAAAGLFIMVFVVSNFDYHFMTMSRTKLLVFVVLVLNVAVILFEPVKGASRWLRFGSLSLQPSELAKFTMVLYAANTLKRLDLLKGKKKWKPTIRVFVMMIVFAGIVVILQSNLSIGAIIVITSLILIFLAGGTFLQLFTYVSIGISGLGILLWIEPYRMARLLNFGDPFKEAQGAGHQLVQSLYALTSGGVFGQGIGMSRLKAFWLPEAQNDFIFAVIVEELGLIGGLFLMLLLLILIYRGIRISIEAKDQFGRLLAVGITAIFALQSFINIAVVIGAFPVTGVTLPFISAGGTSLVVNLVAVGVLLNISRQSKSV</sequence>
<dbReference type="GO" id="GO:0032153">
    <property type="term" value="C:cell division site"/>
    <property type="evidence" value="ECO:0007669"/>
    <property type="project" value="TreeGrafter"/>
</dbReference>
<evidence type="ECO:0000256" key="23">
    <source>
        <dbReference type="SAM" id="Phobius"/>
    </source>
</evidence>
<evidence type="ECO:0000313" key="25">
    <source>
        <dbReference type="Proteomes" id="UP000183255"/>
    </source>
</evidence>
<keyword evidence="13" id="KW-0961">Cell wall biogenesis/degradation</keyword>
<evidence type="ECO:0000256" key="4">
    <source>
        <dbReference type="ARBA" id="ARBA00022618"/>
    </source>
</evidence>
<keyword evidence="8" id="KW-0133">Cell shape</keyword>
<feature type="transmembrane region" description="Helical" evidence="23">
    <location>
        <begin position="261"/>
        <end position="279"/>
    </location>
</feature>
<evidence type="ECO:0000256" key="19">
    <source>
        <dbReference type="ARBA" id="ARBA00044770"/>
    </source>
</evidence>
<feature type="transmembrane region" description="Helical" evidence="23">
    <location>
        <begin position="34"/>
        <end position="56"/>
    </location>
</feature>
<keyword evidence="3" id="KW-1003">Cell membrane</keyword>
<comment type="catalytic activity">
    <reaction evidence="20">
        <text>[GlcNAc-(1-&gt;4)-Mur2Ac(oyl-L-Ala-gamma-D-Glu-L-Lys-D-Ala-D-Ala)](n)-di-trans,octa-cis-undecaprenyl diphosphate + beta-D-GlcNAc-(1-&gt;4)-Mur2Ac(oyl-L-Ala-gamma-D-Glu-L-Lys-D-Ala-D-Ala)-di-trans,octa-cis-undecaprenyl diphosphate = [GlcNAc-(1-&gt;4)-Mur2Ac(oyl-L-Ala-gamma-D-Glu-L-Lys-D-Ala-D-Ala)](n+1)-di-trans,octa-cis-undecaprenyl diphosphate + di-trans,octa-cis-undecaprenyl diphosphate + H(+)</text>
        <dbReference type="Rhea" id="RHEA:23708"/>
        <dbReference type="Rhea" id="RHEA-COMP:9602"/>
        <dbReference type="Rhea" id="RHEA-COMP:9603"/>
        <dbReference type="ChEBI" id="CHEBI:15378"/>
        <dbReference type="ChEBI" id="CHEBI:58405"/>
        <dbReference type="ChEBI" id="CHEBI:60033"/>
        <dbReference type="ChEBI" id="CHEBI:78435"/>
        <dbReference type="EC" id="2.4.99.28"/>
    </reaction>
</comment>
<evidence type="ECO:0000256" key="15">
    <source>
        <dbReference type="ARBA" id="ARBA00033270"/>
    </source>
</evidence>
<evidence type="ECO:0000256" key="13">
    <source>
        <dbReference type="ARBA" id="ARBA00023316"/>
    </source>
</evidence>
<dbReference type="InterPro" id="IPR001182">
    <property type="entry name" value="FtsW/RodA"/>
</dbReference>
<comment type="pathway">
    <text evidence="2">Cell wall biogenesis; peptidoglycan biosynthesis.</text>
</comment>
<keyword evidence="4 24" id="KW-0132">Cell division</keyword>
<dbReference type="InterPro" id="IPR018365">
    <property type="entry name" value="Cell_cycle_FtsW-rel_CS"/>
</dbReference>
<feature type="transmembrane region" description="Helical" evidence="23">
    <location>
        <begin position="363"/>
        <end position="387"/>
    </location>
</feature>
<evidence type="ECO:0000256" key="21">
    <source>
        <dbReference type="ARBA" id="ARBA00049966"/>
    </source>
</evidence>
<keyword evidence="12" id="KW-0131">Cell cycle</keyword>
<evidence type="ECO:0000256" key="6">
    <source>
        <dbReference type="ARBA" id="ARBA00022679"/>
    </source>
</evidence>
<feature type="transmembrane region" description="Helical" evidence="23">
    <location>
        <begin position="291"/>
        <end position="317"/>
    </location>
</feature>
<dbReference type="GO" id="GO:0015648">
    <property type="term" value="F:lipid-linked peptidoglycan transporter activity"/>
    <property type="evidence" value="ECO:0007669"/>
    <property type="project" value="TreeGrafter"/>
</dbReference>
<dbReference type="RefSeq" id="WP_031572905.1">
    <property type="nucleotide sequence ID" value="NZ_FNDZ01000001.1"/>
</dbReference>
<dbReference type="GO" id="GO:0009252">
    <property type="term" value="P:peptidoglycan biosynthetic process"/>
    <property type="evidence" value="ECO:0007669"/>
    <property type="project" value="UniProtKB-KW"/>
</dbReference>
<dbReference type="GO" id="GO:0008360">
    <property type="term" value="P:regulation of cell shape"/>
    <property type="evidence" value="ECO:0007669"/>
    <property type="project" value="UniProtKB-KW"/>
</dbReference>
<dbReference type="PANTHER" id="PTHR30474:SF2">
    <property type="entry name" value="PEPTIDOGLYCAN GLYCOSYLTRANSFERASE FTSW-RELATED"/>
    <property type="match status" value="1"/>
</dbReference>
<feature type="transmembrane region" description="Helical" evidence="23">
    <location>
        <begin position="173"/>
        <end position="206"/>
    </location>
</feature>
<dbReference type="PANTHER" id="PTHR30474">
    <property type="entry name" value="CELL CYCLE PROTEIN"/>
    <property type="match status" value="1"/>
</dbReference>
<dbReference type="EC" id="2.4.99.28" evidence="19"/>
<dbReference type="GO" id="GO:0008955">
    <property type="term" value="F:peptidoglycan glycosyltransferase activity"/>
    <property type="evidence" value="ECO:0007669"/>
    <property type="project" value="UniProtKB-EC"/>
</dbReference>
<evidence type="ECO:0000256" key="18">
    <source>
        <dbReference type="ARBA" id="ARBA00041418"/>
    </source>
</evidence>
<evidence type="ECO:0000256" key="22">
    <source>
        <dbReference type="SAM" id="MobiDB-lite"/>
    </source>
</evidence>
<feature type="transmembrane region" description="Helical" evidence="23">
    <location>
        <begin position="212"/>
        <end position="232"/>
    </location>
</feature>
<organism evidence="24 25">
    <name type="scientific">Proteiniclasticum ruminis</name>
    <dbReference type="NCBI Taxonomy" id="398199"/>
    <lineage>
        <taxon>Bacteria</taxon>
        <taxon>Bacillati</taxon>
        <taxon>Bacillota</taxon>
        <taxon>Clostridia</taxon>
        <taxon>Eubacteriales</taxon>
        <taxon>Clostridiaceae</taxon>
        <taxon>Proteiniclasticum</taxon>
    </lineage>
</organism>
<comment type="subcellular location">
    <subcellularLocation>
        <location evidence="1">Cell membrane</location>
        <topology evidence="1">Multi-pass membrane protein</topology>
    </subcellularLocation>
</comment>
<dbReference type="Pfam" id="PF01098">
    <property type="entry name" value="FTSW_RODA_SPOVE"/>
    <property type="match status" value="1"/>
</dbReference>
<feature type="transmembrane region" description="Helical" evidence="23">
    <location>
        <begin position="76"/>
        <end position="93"/>
    </location>
</feature>
<dbReference type="GO" id="GO:0071555">
    <property type="term" value="P:cell wall organization"/>
    <property type="evidence" value="ECO:0007669"/>
    <property type="project" value="UniProtKB-KW"/>
</dbReference>
<feature type="transmembrane region" description="Helical" evidence="23">
    <location>
        <begin position="333"/>
        <end position="357"/>
    </location>
</feature>
<name>A0A1G8GA22_9CLOT</name>
<evidence type="ECO:0000256" key="10">
    <source>
        <dbReference type="ARBA" id="ARBA00022989"/>
    </source>
</evidence>
<keyword evidence="9" id="KW-0573">Peptidoglycan synthesis</keyword>
<comment type="similarity">
    <text evidence="16">Belongs to the SEDS family. FtsW subfamily.</text>
</comment>
<feature type="region of interest" description="Disordered" evidence="22">
    <location>
        <begin position="1"/>
        <end position="21"/>
    </location>
</feature>
<proteinExistence type="inferred from homology"/>
<evidence type="ECO:0000256" key="16">
    <source>
        <dbReference type="ARBA" id="ARBA00038053"/>
    </source>
</evidence>
<evidence type="ECO:0000256" key="7">
    <source>
        <dbReference type="ARBA" id="ARBA00022692"/>
    </source>
</evidence>
<evidence type="ECO:0000256" key="17">
    <source>
        <dbReference type="ARBA" id="ARBA00041185"/>
    </source>
</evidence>
<keyword evidence="10 23" id="KW-1133">Transmembrane helix</keyword>
<feature type="transmembrane region" description="Helical" evidence="23">
    <location>
        <begin position="105"/>
        <end position="123"/>
    </location>
</feature>
<reference evidence="24 25" key="1">
    <citation type="submission" date="2016-10" db="EMBL/GenBank/DDBJ databases">
        <authorList>
            <person name="de Groot N.N."/>
        </authorList>
    </citation>
    <scope>NUCLEOTIDE SEQUENCE [LARGE SCALE GENOMIC DNA]</scope>
    <source>
        <strain evidence="24 25">CGMCC 1.5058</strain>
    </source>
</reference>
<dbReference type="PROSITE" id="PS00428">
    <property type="entry name" value="FTSW_RODA_SPOVE"/>
    <property type="match status" value="1"/>
</dbReference>
<keyword evidence="6" id="KW-0808">Transferase</keyword>
<comment type="function">
    <text evidence="21">Peptidoglycan polymerase that is essential for cell division.</text>
</comment>